<accession>A0A4C1UIP8</accession>
<reference evidence="1 2" key="1">
    <citation type="journal article" date="2019" name="Commun. Biol.">
        <title>The bagworm genome reveals a unique fibroin gene that provides high tensile strength.</title>
        <authorList>
            <person name="Kono N."/>
            <person name="Nakamura H."/>
            <person name="Ohtoshi R."/>
            <person name="Tomita M."/>
            <person name="Numata K."/>
            <person name="Arakawa K."/>
        </authorList>
    </citation>
    <scope>NUCLEOTIDE SEQUENCE [LARGE SCALE GENOMIC DNA]</scope>
</reference>
<evidence type="ECO:0000313" key="1">
    <source>
        <dbReference type="EMBL" id="GBP26353.1"/>
    </source>
</evidence>
<dbReference type="EMBL" id="BGZK01000179">
    <property type="protein sequence ID" value="GBP26353.1"/>
    <property type="molecule type" value="Genomic_DNA"/>
</dbReference>
<gene>
    <name evidence="1" type="ORF">EVAR_95526_1</name>
</gene>
<keyword evidence="2" id="KW-1185">Reference proteome</keyword>
<name>A0A4C1UIP8_EUMVA</name>
<dbReference type="Proteomes" id="UP000299102">
    <property type="component" value="Unassembled WGS sequence"/>
</dbReference>
<proteinExistence type="predicted"/>
<sequence>MKVTIATWQGLKKENRREHEIQCACYTRRDPTEKVSRRCVSERMNTSRLLAPLVKTITNWQKASTALEEINNPILNSIPNDIVSTDNIDNATGALTNHIRTVVKNSSKVVPANSFSKELSSDVGH</sequence>
<dbReference type="AlphaFoldDB" id="A0A4C1UIP8"/>
<evidence type="ECO:0000313" key="2">
    <source>
        <dbReference type="Proteomes" id="UP000299102"/>
    </source>
</evidence>
<comment type="caution">
    <text evidence="1">The sequence shown here is derived from an EMBL/GenBank/DDBJ whole genome shotgun (WGS) entry which is preliminary data.</text>
</comment>
<protein>
    <submittedName>
        <fullName evidence="1">Uncharacterized protein</fullName>
    </submittedName>
</protein>
<organism evidence="1 2">
    <name type="scientific">Eumeta variegata</name>
    <name type="common">Bagworm moth</name>
    <name type="synonym">Eumeta japonica</name>
    <dbReference type="NCBI Taxonomy" id="151549"/>
    <lineage>
        <taxon>Eukaryota</taxon>
        <taxon>Metazoa</taxon>
        <taxon>Ecdysozoa</taxon>
        <taxon>Arthropoda</taxon>
        <taxon>Hexapoda</taxon>
        <taxon>Insecta</taxon>
        <taxon>Pterygota</taxon>
        <taxon>Neoptera</taxon>
        <taxon>Endopterygota</taxon>
        <taxon>Lepidoptera</taxon>
        <taxon>Glossata</taxon>
        <taxon>Ditrysia</taxon>
        <taxon>Tineoidea</taxon>
        <taxon>Psychidae</taxon>
        <taxon>Oiketicinae</taxon>
        <taxon>Eumeta</taxon>
    </lineage>
</organism>